<comment type="similarity">
    <text evidence="1 5 6">Belongs to the universal ribosomal protein uS9 family.</text>
</comment>
<sequence length="131" mass="14517">MSENEVIHAIGRRKSASARVHMKPGTGKIVINRRSFEDYFPTETLRGYATQPYQITGLGSEFDLTITLDGGGQAGQAGAVRHGIARALEIHKPELRAVLKAAGMLTRDSREKERKKPGQPGARKRFQFSKR</sequence>
<comment type="caution">
    <text evidence="8">The sequence shown here is derived from an EMBL/GenBank/DDBJ whole genome shotgun (WGS) entry which is preliminary data.</text>
</comment>
<evidence type="ECO:0000313" key="8">
    <source>
        <dbReference type="EMBL" id="MDQ0288486.1"/>
    </source>
</evidence>
<proteinExistence type="inferred from homology"/>
<keyword evidence="2 5" id="KW-0689">Ribosomal protein</keyword>
<dbReference type="InterPro" id="IPR023035">
    <property type="entry name" value="Ribosomal_uS9_bac/plastid"/>
</dbReference>
<organism evidence="8 9">
    <name type="scientific">Oligosphaera ethanolica</name>
    <dbReference type="NCBI Taxonomy" id="760260"/>
    <lineage>
        <taxon>Bacteria</taxon>
        <taxon>Pseudomonadati</taxon>
        <taxon>Lentisphaerota</taxon>
        <taxon>Oligosphaeria</taxon>
        <taxon>Oligosphaerales</taxon>
        <taxon>Oligosphaeraceae</taxon>
        <taxon>Oligosphaera</taxon>
    </lineage>
</organism>
<accession>A0AAE3VDY6</accession>
<dbReference type="Gene3D" id="3.30.230.10">
    <property type="match status" value="1"/>
</dbReference>
<reference evidence="8" key="1">
    <citation type="submission" date="2023-07" db="EMBL/GenBank/DDBJ databases">
        <title>Genomic Encyclopedia of Type Strains, Phase IV (KMG-IV): sequencing the most valuable type-strain genomes for metagenomic binning, comparative biology and taxonomic classification.</title>
        <authorList>
            <person name="Goeker M."/>
        </authorList>
    </citation>
    <scope>NUCLEOTIDE SEQUENCE</scope>
    <source>
        <strain evidence="8">DSM 24202</strain>
    </source>
</reference>
<evidence type="ECO:0000256" key="7">
    <source>
        <dbReference type="SAM" id="MobiDB-lite"/>
    </source>
</evidence>
<evidence type="ECO:0000256" key="3">
    <source>
        <dbReference type="ARBA" id="ARBA00023274"/>
    </source>
</evidence>
<evidence type="ECO:0000256" key="4">
    <source>
        <dbReference type="ARBA" id="ARBA00035259"/>
    </source>
</evidence>
<dbReference type="HAMAP" id="MF_00532_B">
    <property type="entry name" value="Ribosomal_uS9_B"/>
    <property type="match status" value="1"/>
</dbReference>
<evidence type="ECO:0000256" key="6">
    <source>
        <dbReference type="RuleBase" id="RU003815"/>
    </source>
</evidence>
<dbReference type="InterPro" id="IPR020568">
    <property type="entry name" value="Ribosomal_Su5_D2-typ_SF"/>
</dbReference>
<dbReference type="SUPFAM" id="SSF54211">
    <property type="entry name" value="Ribosomal protein S5 domain 2-like"/>
    <property type="match status" value="1"/>
</dbReference>
<gene>
    <name evidence="5" type="primary">rpsI</name>
    <name evidence="8" type="ORF">J3R75_000593</name>
</gene>
<feature type="compositionally biased region" description="Basic residues" evidence="7">
    <location>
        <begin position="117"/>
        <end position="131"/>
    </location>
</feature>
<dbReference type="PROSITE" id="PS00360">
    <property type="entry name" value="RIBOSOMAL_S9"/>
    <property type="match status" value="1"/>
</dbReference>
<dbReference type="InterPro" id="IPR020574">
    <property type="entry name" value="Ribosomal_uS9_CS"/>
</dbReference>
<protein>
    <recommendedName>
        <fullName evidence="4 5">Small ribosomal subunit protein uS9</fullName>
    </recommendedName>
</protein>
<dbReference type="PANTHER" id="PTHR21569">
    <property type="entry name" value="RIBOSOMAL PROTEIN S9"/>
    <property type="match status" value="1"/>
</dbReference>
<name>A0AAE3VDY6_9BACT</name>
<dbReference type="FunFam" id="3.30.230.10:FF:000001">
    <property type="entry name" value="30S ribosomal protein S9"/>
    <property type="match status" value="1"/>
</dbReference>
<dbReference type="Proteomes" id="UP001238163">
    <property type="component" value="Unassembled WGS sequence"/>
</dbReference>
<dbReference type="GO" id="GO:0022627">
    <property type="term" value="C:cytosolic small ribosomal subunit"/>
    <property type="evidence" value="ECO:0007669"/>
    <property type="project" value="TreeGrafter"/>
</dbReference>
<dbReference type="GO" id="GO:0003735">
    <property type="term" value="F:structural constituent of ribosome"/>
    <property type="evidence" value="ECO:0007669"/>
    <property type="project" value="InterPro"/>
</dbReference>
<dbReference type="PANTHER" id="PTHR21569:SF1">
    <property type="entry name" value="SMALL RIBOSOMAL SUBUNIT PROTEIN US9M"/>
    <property type="match status" value="1"/>
</dbReference>
<dbReference type="InterPro" id="IPR014721">
    <property type="entry name" value="Ribsml_uS5_D2-typ_fold_subgr"/>
</dbReference>
<keyword evidence="9" id="KW-1185">Reference proteome</keyword>
<keyword evidence="3 5" id="KW-0687">Ribonucleoprotein</keyword>
<evidence type="ECO:0000313" key="9">
    <source>
        <dbReference type="Proteomes" id="UP001238163"/>
    </source>
</evidence>
<dbReference type="RefSeq" id="WP_307259814.1">
    <property type="nucleotide sequence ID" value="NZ_JAUSVL010000001.1"/>
</dbReference>
<dbReference type="EMBL" id="JAUSVL010000001">
    <property type="protein sequence ID" value="MDQ0288486.1"/>
    <property type="molecule type" value="Genomic_DNA"/>
</dbReference>
<evidence type="ECO:0000256" key="5">
    <source>
        <dbReference type="HAMAP-Rule" id="MF_00532"/>
    </source>
</evidence>
<feature type="region of interest" description="Disordered" evidence="7">
    <location>
        <begin position="106"/>
        <end position="131"/>
    </location>
</feature>
<dbReference type="GO" id="GO:0003723">
    <property type="term" value="F:RNA binding"/>
    <property type="evidence" value="ECO:0007669"/>
    <property type="project" value="TreeGrafter"/>
</dbReference>
<feature type="compositionally biased region" description="Basic and acidic residues" evidence="7">
    <location>
        <begin position="107"/>
        <end position="116"/>
    </location>
</feature>
<dbReference type="InterPro" id="IPR000754">
    <property type="entry name" value="Ribosomal_uS9"/>
</dbReference>
<dbReference type="GO" id="GO:0006412">
    <property type="term" value="P:translation"/>
    <property type="evidence" value="ECO:0007669"/>
    <property type="project" value="UniProtKB-UniRule"/>
</dbReference>
<dbReference type="Pfam" id="PF00380">
    <property type="entry name" value="Ribosomal_S9"/>
    <property type="match status" value="1"/>
</dbReference>
<dbReference type="NCBIfam" id="NF001099">
    <property type="entry name" value="PRK00132.1"/>
    <property type="match status" value="1"/>
</dbReference>
<evidence type="ECO:0000256" key="2">
    <source>
        <dbReference type="ARBA" id="ARBA00022980"/>
    </source>
</evidence>
<dbReference type="AlphaFoldDB" id="A0AAE3VDY6"/>
<evidence type="ECO:0000256" key="1">
    <source>
        <dbReference type="ARBA" id="ARBA00005251"/>
    </source>
</evidence>